<sequence>MASQSSSTHRLCSRTLRDPRYLLHRWVRSVRADSFSGSGSGSGSSNRILSSPRKPSPAAASFSSIAARPPLLPRAVPVISPGLTELHRPSRAAAPVVPAAVARAAHAPRGVRVIDGRFDRGDAGRNNKGQRGELINGARRAVAAACRHCWPPIQCPKGANTLLLPPDPSLVSPPILVFFLILAARPSNFQEDAAWLRVAPPGNSKS</sequence>
<reference evidence="2" key="2">
    <citation type="journal article" date="2015" name="Data Brief">
        <title>Shoot transcriptome of the giant reed, Arundo donax.</title>
        <authorList>
            <person name="Barrero R.A."/>
            <person name="Guerrero F.D."/>
            <person name="Moolhuijzen P."/>
            <person name="Goolsby J.A."/>
            <person name="Tidwell J."/>
            <person name="Bellgard S.E."/>
            <person name="Bellgard M.I."/>
        </authorList>
    </citation>
    <scope>NUCLEOTIDE SEQUENCE</scope>
    <source>
        <tissue evidence="2">Shoot tissue taken approximately 20 cm above the soil surface</tissue>
    </source>
</reference>
<feature type="compositionally biased region" description="Low complexity" evidence="1">
    <location>
        <begin position="50"/>
        <end position="62"/>
    </location>
</feature>
<protein>
    <submittedName>
        <fullName evidence="2">HK2</fullName>
    </submittedName>
</protein>
<accession>A0A0A9GDW0</accession>
<evidence type="ECO:0000256" key="1">
    <source>
        <dbReference type="SAM" id="MobiDB-lite"/>
    </source>
</evidence>
<organism evidence="2">
    <name type="scientific">Arundo donax</name>
    <name type="common">Giant reed</name>
    <name type="synonym">Donax arundinaceus</name>
    <dbReference type="NCBI Taxonomy" id="35708"/>
    <lineage>
        <taxon>Eukaryota</taxon>
        <taxon>Viridiplantae</taxon>
        <taxon>Streptophyta</taxon>
        <taxon>Embryophyta</taxon>
        <taxon>Tracheophyta</taxon>
        <taxon>Spermatophyta</taxon>
        <taxon>Magnoliopsida</taxon>
        <taxon>Liliopsida</taxon>
        <taxon>Poales</taxon>
        <taxon>Poaceae</taxon>
        <taxon>PACMAD clade</taxon>
        <taxon>Arundinoideae</taxon>
        <taxon>Arundineae</taxon>
        <taxon>Arundo</taxon>
    </lineage>
</organism>
<evidence type="ECO:0000313" key="2">
    <source>
        <dbReference type="EMBL" id="JAE18873.1"/>
    </source>
</evidence>
<feature type="region of interest" description="Disordered" evidence="1">
    <location>
        <begin position="33"/>
        <end position="62"/>
    </location>
</feature>
<dbReference type="AlphaFoldDB" id="A0A0A9GDW0"/>
<name>A0A0A9GDW0_ARUDO</name>
<proteinExistence type="predicted"/>
<reference evidence="2" key="1">
    <citation type="submission" date="2014-09" db="EMBL/GenBank/DDBJ databases">
        <authorList>
            <person name="Magalhaes I.L.F."/>
            <person name="Oliveira U."/>
            <person name="Santos F.R."/>
            <person name="Vidigal T.H.D.A."/>
            <person name="Brescovit A.D."/>
            <person name="Santos A.J."/>
        </authorList>
    </citation>
    <scope>NUCLEOTIDE SEQUENCE</scope>
    <source>
        <tissue evidence="2">Shoot tissue taken approximately 20 cm above the soil surface</tissue>
    </source>
</reference>
<dbReference type="EMBL" id="GBRH01179023">
    <property type="protein sequence ID" value="JAE18873.1"/>
    <property type="molecule type" value="Transcribed_RNA"/>
</dbReference>